<sequence length="74" mass="8438">MPARSHPVRHTVLMSNDDEAWYYDVRTKTVSQGKEAGAFDRMGPYPDRKTAERAIEIAAERNKAADKADDDWNN</sequence>
<dbReference type="Proteomes" id="UP000198327">
    <property type="component" value="Unassembled WGS sequence"/>
</dbReference>
<keyword evidence="2" id="KW-1185">Reference proteome</keyword>
<evidence type="ECO:0000313" key="1">
    <source>
        <dbReference type="EMBL" id="SNT23365.1"/>
    </source>
</evidence>
<evidence type="ECO:0000313" key="2">
    <source>
        <dbReference type="Proteomes" id="UP000198327"/>
    </source>
</evidence>
<evidence type="ECO:0008006" key="3">
    <source>
        <dbReference type="Google" id="ProtNLM"/>
    </source>
</evidence>
<dbReference type="EMBL" id="FZOW01000011">
    <property type="protein sequence ID" value="SNT23365.1"/>
    <property type="molecule type" value="Genomic_DNA"/>
</dbReference>
<dbReference type="AlphaFoldDB" id="A0A239KZ87"/>
<name>A0A239KZ87_9NOCA</name>
<organism evidence="1 2">
    <name type="scientific">Rhodococcoides kyotonense</name>
    <dbReference type="NCBI Taxonomy" id="398843"/>
    <lineage>
        <taxon>Bacteria</taxon>
        <taxon>Bacillati</taxon>
        <taxon>Actinomycetota</taxon>
        <taxon>Actinomycetes</taxon>
        <taxon>Mycobacteriales</taxon>
        <taxon>Nocardiaceae</taxon>
        <taxon>Rhodococcoides</taxon>
    </lineage>
</organism>
<accession>A0A239KZ87</accession>
<protein>
    <recommendedName>
        <fullName evidence="3">SPOR domain-containing protein</fullName>
    </recommendedName>
</protein>
<gene>
    <name evidence="1" type="ORF">SAMN05421642_111219</name>
</gene>
<reference evidence="2" key="1">
    <citation type="submission" date="2017-06" db="EMBL/GenBank/DDBJ databases">
        <authorList>
            <person name="Varghese N."/>
            <person name="Submissions S."/>
        </authorList>
    </citation>
    <scope>NUCLEOTIDE SEQUENCE [LARGE SCALE GENOMIC DNA]</scope>
    <source>
        <strain evidence="2">JCM 23211</strain>
    </source>
</reference>
<dbReference type="STRING" id="398843.A3K89_00635"/>
<proteinExistence type="predicted"/>